<gene>
    <name evidence="9" type="primary">outD</name>
    <name evidence="9" type="ORF">Pla52n_49070</name>
</gene>
<name>A0A5C6AEJ8_9BACT</name>
<feature type="domain" description="Type II/III secretion system secretin-like" evidence="7">
    <location>
        <begin position="600"/>
        <end position="761"/>
    </location>
</feature>
<dbReference type="InterPro" id="IPR004846">
    <property type="entry name" value="T2SS/T3SS_dom"/>
</dbReference>
<reference evidence="9 10" key="1">
    <citation type="submission" date="2019-02" db="EMBL/GenBank/DDBJ databases">
        <title>Deep-cultivation of Planctomycetes and their phenomic and genomic characterization uncovers novel biology.</title>
        <authorList>
            <person name="Wiegand S."/>
            <person name="Jogler M."/>
            <person name="Boedeker C."/>
            <person name="Pinto D."/>
            <person name="Vollmers J."/>
            <person name="Rivas-Marin E."/>
            <person name="Kohn T."/>
            <person name="Peeters S.H."/>
            <person name="Heuer A."/>
            <person name="Rast P."/>
            <person name="Oberbeckmann S."/>
            <person name="Bunk B."/>
            <person name="Jeske O."/>
            <person name="Meyerdierks A."/>
            <person name="Storesund J.E."/>
            <person name="Kallscheuer N."/>
            <person name="Luecker S."/>
            <person name="Lage O.M."/>
            <person name="Pohl T."/>
            <person name="Merkel B.J."/>
            <person name="Hornburger P."/>
            <person name="Mueller R.-W."/>
            <person name="Bruemmer F."/>
            <person name="Labrenz M."/>
            <person name="Spormann A.M."/>
            <person name="Op Den Camp H."/>
            <person name="Overmann J."/>
            <person name="Amann R."/>
            <person name="Jetten M.S.M."/>
            <person name="Mascher T."/>
            <person name="Medema M.H."/>
            <person name="Devos D.P."/>
            <person name="Kaster A.-K."/>
            <person name="Ovreas L."/>
            <person name="Rohde M."/>
            <person name="Galperin M.Y."/>
            <person name="Jogler C."/>
        </authorList>
    </citation>
    <scope>NUCLEOTIDE SEQUENCE [LARGE SCALE GENOMIC DNA]</scope>
    <source>
        <strain evidence="9 10">Pla52n</strain>
    </source>
</reference>
<feature type="domain" description="NolW-like" evidence="8">
    <location>
        <begin position="132"/>
        <end position="194"/>
    </location>
</feature>
<feature type="region of interest" description="Disordered" evidence="6">
    <location>
        <begin position="790"/>
        <end position="812"/>
    </location>
</feature>
<dbReference type="InterPro" id="IPR001775">
    <property type="entry name" value="GspD/PilQ"/>
</dbReference>
<dbReference type="EMBL" id="SJPN01000006">
    <property type="protein sequence ID" value="TWT98394.1"/>
    <property type="molecule type" value="Genomic_DNA"/>
</dbReference>
<keyword evidence="5" id="KW-0813">Transport</keyword>
<evidence type="ECO:0000259" key="7">
    <source>
        <dbReference type="Pfam" id="PF00263"/>
    </source>
</evidence>
<feature type="compositionally biased region" description="Pro residues" evidence="6">
    <location>
        <begin position="793"/>
        <end position="803"/>
    </location>
</feature>
<dbReference type="InterPro" id="IPR038591">
    <property type="entry name" value="NolW-like_sf"/>
</dbReference>
<dbReference type="GO" id="GO:0009306">
    <property type="term" value="P:protein secretion"/>
    <property type="evidence" value="ECO:0007669"/>
    <property type="project" value="InterPro"/>
</dbReference>
<dbReference type="PANTHER" id="PTHR30332">
    <property type="entry name" value="PROBABLE GENERAL SECRETION PATHWAY PROTEIN D"/>
    <property type="match status" value="1"/>
</dbReference>
<protein>
    <submittedName>
        <fullName evidence="9">Type II secretion system protein D</fullName>
    </submittedName>
</protein>
<keyword evidence="2" id="KW-0732">Signal</keyword>
<dbReference type="PRINTS" id="PR00811">
    <property type="entry name" value="BCTERIALGSPD"/>
</dbReference>
<evidence type="ECO:0000256" key="5">
    <source>
        <dbReference type="RuleBase" id="RU004004"/>
    </source>
</evidence>
<dbReference type="GO" id="GO:0009279">
    <property type="term" value="C:cell outer membrane"/>
    <property type="evidence" value="ECO:0007669"/>
    <property type="project" value="UniProtKB-SubCell"/>
</dbReference>
<evidence type="ECO:0000313" key="10">
    <source>
        <dbReference type="Proteomes" id="UP000320176"/>
    </source>
</evidence>
<comment type="subcellular location">
    <subcellularLocation>
        <location evidence="5">Cell outer membrane</location>
    </subcellularLocation>
    <subcellularLocation>
        <location evidence="1">Membrane</location>
    </subcellularLocation>
</comment>
<organism evidence="9 10">
    <name type="scientific">Stieleria varia</name>
    <dbReference type="NCBI Taxonomy" id="2528005"/>
    <lineage>
        <taxon>Bacteria</taxon>
        <taxon>Pseudomonadati</taxon>
        <taxon>Planctomycetota</taxon>
        <taxon>Planctomycetia</taxon>
        <taxon>Pirellulales</taxon>
        <taxon>Pirellulaceae</taxon>
        <taxon>Stieleria</taxon>
    </lineage>
</organism>
<dbReference type="Proteomes" id="UP000320176">
    <property type="component" value="Unassembled WGS sequence"/>
</dbReference>
<dbReference type="InterPro" id="IPR050810">
    <property type="entry name" value="Bact_Secretion_Sys_Channel"/>
</dbReference>
<evidence type="ECO:0000256" key="3">
    <source>
        <dbReference type="ARBA" id="ARBA00023136"/>
    </source>
</evidence>
<keyword evidence="10" id="KW-1185">Reference proteome</keyword>
<dbReference type="GO" id="GO:0015627">
    <property type="term" value="C:type II protein secretion system complex"/>
    <property type="evidence" value="ECO:0007669"/>
    <property type="project" value="TreeGrafter"/>
</dbReference>
<sequence>MSAGTCAAQANRSPSKSTFQSAANDEIVELNLSGTVKVTALLELMSKELGIRFLHGTDIAQRDVTVYTPAKLPKSVLPTLLGSLLREANLAIVDSDVAGWKRVVDIGDILSNARTGDAEEVTRRNGPAAAVTQVIPIKYIDVTTISTSLKPFMSKTGSNIIALAEQNLLIVTGYAADVQEIVEMLRMIDKPKGQGSIEIYLPVNRSPESLIAQAESIMAGGASRKPGGDDGPKLFHDRAGARILVAGQTEVVTEIVTLLRQLDTGSGALTKVYRLQYVSATRIDKLVKGFVQPGDAKDQNAEIETTVDEEGNLLVIRASDGVHRQVEMLIKELDRAVDSAESPIQFYKLKNATAIEVLYSLMALQQATGSGGVAQAGGLQAGAFGTLGGLNVGGVYPVGAMVGNMGFNPNATVSMPPQPITSTSPQREANQNSQLSPLIANNSGGFANPGFAGGQLGGFGGPLGNGFGSGFAGGGFAGGGQVATLPGGARISADVATNSLIIYAPANVQPLYEKLIRSLDQRRPQVLIEADIVAVDTSNNFSLGVEISGGDRQGAKRLFKFTSFGLSEVDPTDGSLTINPALGFNGVLIDPEVADVIVQALSAHTRSRVLASPKILVNDNQTGNLESVASVPFQSVNAADTIATTSLGGTQQAGTTIEVTPHINEDDHLQLEFRVEFSTFVGEGTAALPPPRQIDSLGSVVTIPDGKTVVVGGLKRSTDSNTFTGVPWAEKVPILRELTSLRTEANSTTSFFLFIRPRILRDSQFRDLQYLSHVETQDAELSGDYPRSGPMLIPCPTPPPQPVTLPSRVTRH</sequence>
<comment type="similarity">
    <text evidence="4">Belongs to the bacterial secretin family.</text>
</comment>
<dbReference type="PANTHER" id="PTHR30332:SF24">
    <property type="entry name" value="SECRETIN GSPD-RELATED"/>
    <property type="match status" value="1"/>
</dbReference>
<keyword evidence="3" id="KW-0472">Membrane</keyword>
<evidence type="ECO:0000259" key="8">
    <source>
        <dbReference type="Pfam" id="PF03958"/>
    </source>
</evidence>
<dbReference type="InterPro" id="IPR005644">
    <property type="entry name" value="NolW-like"/>
</dbReference>
<accession>A0A5C6AEJ8</accession>
<dbReference type="Pfam" id="PF00263">
    <property type="entry name" value="Secretin"/>
    <property type="match status" value="1"/>
</dbReference>
<evidence type="ECO:0000256" key="6">
    <source>
        <dbReference type="SAM" id="MobiDB-lite"/>
    </source>
</evidence>
<dbReference type="Gene3D" id="3.30.1370.120">
    <property type="match status" value="3"/>
</dbReference>
<evidence type="ECO:0000256" key="2">
    <source>
        <dbReference type="ARBA" id="ARBA00022729"/>
    </source>
</evidence>
<evidence type="ECO:0000256" key="1">
    <source>
        <dbReference type="ARBA" id="ARBA00004370"/>
    </source>
</evidence>
<dbReference type="Pfam" id="PF03958">
    <property type="entry name" value="Secretin_N"/>
    <property type="match status" value="3"/>
</dbReference>
<comment type="caution">
    <text evidence="9">The sequence shown here is derived from an EMBL/GenBank/DDBJ whole genome shotgun (WGS) entry which is preliminary data.</text>
</comment>
<feature type="domain" description="NolW-like" evidence="8">
    <location>
        <begin position="270"/>
        <end position="337"/>
    </location>
</feature>
<dbReference type="AlphaFoldDB" id="A0A5C6AEJ8"/>
<evidence type="ECO:0000313" key="9">
    <source>
        <dbReference type="EMBL" id="TWT98394.1"/>
    </source>
</evidence>
<proteinExistence type="inferred from homology"/>
<feature type="domain" description="NolW-like" evidence="8">
    <location>
        <begin position="467"/>
        <end position="525"/>
    </location>
</feature>
<evidence type="ECO:0000256" key="4">
    <source>
        <dbReference type="RuleBase" id="RU004003"/>
    </source>
</evidence>